<dbReference type="OrthoDB" id="6194669at2"/>
<name>A0A510X535_9GAMM</name>
<keyword evidence="2" id="KW-1185">Reference proteome</keyword>
<sequence length="205" mass="23233">MRFGSARQMIFDAYQAQRGSVMESAAEVARLGVRVQTSQKQNNDWRIVHGLEAGQVIARVESLPQHLQALARYCFGPFTRDELAADAEVVQIALYQQLLADGVKLPGQRRGRPTAEQLDVLRLFCGAVLHHHAEVTWPYSRPGLPTPRMVKRWVMDQFGLDLDVRFWKRKDRASWGSVWKNSLNILDSWEAEVLVSVSDMVSCVA</sequence>
<comment type="caution">
    <text evidence="1">The sequence shown here is derived from an EMBL/GenBank/DDBJ whole genome shotgun (WGS) entry which is preliminary data.</text>
</comment>
<protein>
    <submittedName>
        <fullName evidence="1">Uncharacterized protein</fullName>
    </submittedName>
</protein>
<dbReference type="AlphaFoldDB" id="A0A510X535"/>
<accession>A0A510X535</accession>
<proteinExistence type="predicted"/>
<organism evidence="1 2">
    <name type="scientific">Bisbaumannia pacifica</name>
    <dbReference type="NCBI Taxonomy" id="77098"/>
    <lineage>
        <taxon>Bacteria</taxon>
        <taxon>Pseudomonadati</taxon>
        <taxon>Pseudomonadota</taxon>
        <taxon>Gammaproteobacteria</taxon>
        <taxon>Oceanospirillales</taxon>
        <taxon>Halomonadaceae</taxon>
        <taxon>Bisbaumannia</taxon>
    </lineage>
</organism>
<dbReference type="EMBL" id="BJUK01000007">
    <property type="protein sequence ID" value="GEK46536.1"/>
    <property type="molecule type" value="Genomic_DNA"/>
</dbReference>
<gene>
    <name evidence="1" type="ORF">HPA02_08190</name>
</gene>
<evidence type="ECO:0000313" key="1">
    <source>
        <dbReference type="EMBL" id="GEK46536.1"/>
    </source>
</evidence>
<reference evidence="1 2" key="1">
    <citation type="submission" date="2019-07" db="EMBL/GenBank/DDBJ databases">
        <title>Whole genome shotgun sequence of Halomonas pacifica NBRC 102220.</title>
        <authorList>
            <person name="Hosoyama A."/>
            <person name="Uohara A."/>
            <person name="Ohji S."/>
            <person name="Ichikawa N."/>
        </authorList>
    </citation>
    <scope>NUCLEOTIDE SEQUENCE [LARGE SCALE GENOMIC DNA]</scope>
    <source>
        <strain evidence="1 2">NBRC 102220</strain>
    </source>
</reference>
<dbReference type="Proteomes" id="UP000321275">
    <property type="component" value="Unassembled WGS sequence"/>
</dbReference>
<evidence type="ECO:0000313" key="2">
    <source>
        <dbReference type="Proteomes" id="UP000321275"/>
    </source>
</evidence>